<dbReference type="PRINTS" id="PR00032">
    <property type="entry name" value="HTHARAC"/>
</dbReference>
<keyword evidence="3" id="KW-0804">Transcription</keyword>
<dbReference type="PANTHER" id="PTHR47894:SF1">
    <property type="entry name" value="HTH-TYPE TRANSCRIPTIONAL REGULATOR VQSM"/>
    <property type="match status" value="1"/>
</dbReference>
<accession>A0A1T1HE55</accession>
<dbReference type="EMBL" id="MTSD02000001">
    <property type="protein sequence ID" value="OOV87997.1"/>
    <property type="molecule type" value="Genomic_DNA"/>
</dbReference>
<keyword evidence="1" id="KW-0805">Transcription regulation</keyword>
<dbReference type="GO" id="GO:0003700">
    <property type="term" value="F:DNA-binding transcription factor activity"/>
    <property type="evidence" value="ECO:0007669"/>
    <property type="project" value="InterPro"/>
</dbReference>
<dbReference type="GO" id="GO:0005829">
    <property type="term" value="C:cytosol"/>
    <property type="evidence" value="ECO:0007669"/>
    <property type="project" value="TreeGrafter"/>
</dbReference>
<organism evidence="5 6">
    <name type="scientific">Oceanospirillum linum</name>
    <dbReference type="NCBI Taxonomy" id="966"/>
    <lineage>
        <taxon>Bacteria</taxon>
        <taxon>Pseudomonadati</taxon>
        <taxon>Pseudomonadota</taxon>
        <taxon>Gammaproteobacteria</taxon>
        <taxon>Oceanospirillales</taxon>
        <taxon>Oceanospirillaceae</taxon>
        <taxon>Oceanospirillum</taxon>
    </lineage>
</organism>
<dbReference type="InterPro" id="IPR032687">
    <property type="entry name" value="AraC-type_N"/>
</dbReference>
<keyword evidence="6" id="KW-1185">Reference proteome</keyword>
<dbReference type="GO" id="GO:0000976">
    <property type="term" value="F:transcription cis-regulatory region binding"/>
    <property type="evidence" value="ECO:0007669"/>
    <property type="project" value="TreeGrafter"/>
</dbReference>
<dbReference type="PROSITE" id="PS01124">
    <property type="entry name" value="HTH_ARAC_FAMILY_2"/>
    <property type="match status" value="1"/>
</dbReference>
<dbReference type="SUPFAM" id="SSF46689">
    <property type="entry name" value="Homeodomain-like"/>
    <property type="match status" value="1"/>
</dbReference>
<dbReference type="Pfam" id="PF12625">
    <property type="entry name" value="Arabinose_bd"/>
    <property type="match status" value="1"/>
</dbReference>
<gene>
    <name evidence="5" type="ORF">BTA35_0200075</name>
</gene>
<dbReference type="InterPro" id="IPR020449">
    <property type="entry name" value="Tscrpt_reg_AraC-type_HTH"/>
</dbReference>
<evidence type="ECO:0000256" key="3">
    <source>
        <dbReference type="ARBA" id="ARBA00023163"/>
    </source>
</evidence>
<dbReference type="Gene3D" id="1.25.40.10">
    <property type="entry name" value="Tetratricopeptide repeat domain"/>
    <property type="match status" value="1"/>
</dbReference>
<dbReference type="Proteomes" id="UP000190064">
    <property type="component" value="Unassembled WGS sequence"/>
</dbReference>
<dbReference type="InterPro" id="IPR018060">
    <property type="entry name" value="HTH_AraC"/>
</dbReference>
<dbReference type="AlphaFoldDB" id="A0A1T1HE55"/>
<dbReference type="PANTHER" id="PTHR47894">
    <property type="entry name" value="HTH-TYPE TRANSCRIPTIONAL REGULATOR GADX"/>
    <property type="match status" value="1"/>
</dbReference>
<evidence type="ECO:0000256" key="2">
    <source>
        <dbReference type="ARBA" id="ARBA00023125"/>
    </source>
</evidence>
<dbReference type="Gene3D" id="1.10.10.60">
    <property type="entry name" value="Homeodomain-like"/>
    <property type="match status" value="1"/>
</dbReference>
<protein>
    <recommendedName>
        <fullName evidence="4">HTH araC/xylS-type domain-containing protein</fullName>
    </recommendedName>
</protein>
<dbReference type="STRING" id="966.BTA35_0200075"/>
<comment type="caution">
    <text evidence="5">The sequence shown here is derived from an EMBL/GenBank/DDBJ whole genome shotgun (WGS) entry which is preliminary data.</text>
</comment>
<proteinExistence type="predicted"/>
<feature type="domain" description="HTH araC/xylS-type" evidence="4">
    <location>
        <begin position="203"/>
        <end position="303"/>
    </location>
</feature>
<evidence type="ECO:0000313" key="6">
    <source>
        <dbReference type="Proteomes" id="UP000190064"/>
    </source>
</evidence>
<evidence type="ECO:0000256" key="1">
    <source>
        <dbReference type="ARBA" id="ARBA00023015"/>
    </source>
</evidence>
<dbReference type="InterPro" id="IPR009057">
    <property type="entry name" value="Homeodomain-like_sf"/>
</dbReference>
<reference evidence="5" key="1">
    <citation type="submission" date="2017-02" db="EMBL/GenBank/DDBJ databases">
        <title>Draft Genome Sequence of the Salt Water Bacterium Oceanospirillum linum ATCC 11336.</title>
        <authorList>
            <person name="Trachtenberg A.M."/>
            <person name="Carney J.G."/>
            <person name="Linnane J.D."/>
            <person name="Rheaume B.A."/>
            <person name="Pitts N.L."/>
            <person name="Mykles D.L."/>
            <person name="Maclea K.S."/>
        </authorList>
    </citation>
    <scope>NUCLEOTIDE SEQUENCE [LARGE SCALE GENOMIC DNA]</scope>
    <source>
        <strain evidence="5">ATCC 11336</strain>
    </source>
</reference>
<name>A0A1T1HE55_OCELI</name>
<dbReference type="InterPro" id="IPR011990">
    <property type="entry name" value="TPR-like_helical_dom_sf"/>
</dbReference>
<sequence length="1111" mass="125581">MDDVGLNQDDFTRPDTRFPANKFSRVLSRLAKASSNPYISLRLAEATQPRMLGSTGFLISTADTLGDALEVLEEYLPILFESATLKLTQDKQFTRLTLVIEDETRNVAEFFLACLLNWPRWLTGQQIPVQQVDLAYPEPPSGHRYHQLFAAEVNFGARNNSILLANQYLSLPCTDANREMHQLHREFADALLGASHKKLALTAQIRHLIREQILSQGDVIRREEVARQLGLSLRTLQRKLGELNTNFQTLYDQTRKELCLQMIRKGELSFGEIAFQLGFSNQSAFQKAFKRWTGMPPSRYRQQLNDQRHSTATLPEERSVEPTAALVPSLPFSPASLEASLLPGEDTAQLHANVTASNISNLLPEKLQKLNPFGLKHLRRAAIFGETFSLNHLAAISSDPEARLIIHLWPAQQEGLIEPVSEQEEALEFRFSQPAIREQLLQNISVAEQQELHRKFGLSLAKALVKSLPIPETNRQEDINEDIGLTPDAQQQLTETLYHLNRIRHPRETEAPELDPLFIARLNQLAARNILQQADTHQALDYITQAGQHLSQCLPKPDGAALSPTQKLTSPRANPLLAELLAQQARLCLKINHLKTALSAADQAILLHDTKAGVPGGQSYDLFLLKAQILQRLGQPQEALGLLLAHLQPEIPQGDQDRLLYLLQTLERIQALRKAPPKKKAPAEKTEHSVADTISKLSLLEPVSQLARQQSEPLLAACALSSMTEHCLRFPQFVSITQESSDNRRNPDIDTLRALARYAFVGYAWVASWFCGDYKLCSEILHQGLSLEAAHKPLTPHSPTSITAHQTRYRATSEATELWYCSQIQHWLEPVSQVMHTLRKLGDSVRRKSDPLLSYEQRLTWYQLNTLNGESSLNRIRQRCQQDIQSLPSSNPIFSQTLRTAGTLLADYLQDKALLPAVPEYHHPLQAANLIRAALLLNKQQIWPQLYHWQAQLEKDLPGHLMISETLFCLGLMRLMQSQQEQQLSPRRLRIIEQTEPRFELWSSHCPENFSGQYLLLQAEKNRLTRKSSGACAPLYEQAIQAFSDSKMQCHRAIAFERYADLLSETGQRVLAEFCLNKARQLFQRWGASSKVKQIEQQKVKINSDGSLSLG</sequence>
<dbReference type="SMART" id="SM00342">
    <property type="entry name" value="HTH_ARAC"/>
    <property type="match status" value="1"/>
</dbReference>
<evidence type="ECO:0000313" key="5">
    <source>
        <dbReference type="EMBL" id="OOV87997.1"/>
    </source>
</evidence>
<keyword evidence="2" id="KW-0238">DNA-binding</keyword>
<dbReference type="Pfam" id="PF12833">
    <property type="entry name" value="HTH_18"/>
    <property type="match status" value="1"/>
</dbReference>
<dbReference type="SUPFAM" id="SSF48452">
    <property type="entry name" value="TPR-like"/>
    <property type="match status" value="1"/>
</dbReference>
<evidence type="ECO:0000259" key="4">
    <source>
        <dbReference type="PROSITE" id="PS01124"/>
    </source>
</evidence>